<evidence type="ECO:0000256" key="4">
    <source>
        <dbReference type="ARBA" id="ARBA00022692"/>
    </source>
</evidence>
<feature type="region of interest" description="Disordered" evidence="8">
    <location>
        <begin position="1"/>
        <end position="21"/>
    </location>
</feature>
<feature type="transmembrane region" description="Helical" evidence="9">
    <location>
        <begin position="164"/>
        <end position="183"/>
    </location>
</feature>
<comment type="caution">
    <text evidence="10">The sequence shown here is derived from an EMBL/GenBank/DDBJ whole genome shotgun (WGS) entry which is preliminary data.</text>
</comment>
<comment type="subcellular location">
    <subcellularLocation>
        <location evidence="1">Cell membrane</location>
        <topology evidence="1">Multi-pass membrane protein</topology>
    </subcellularLocation>
</comment>
<dbReference type="GO" id="GO:0016758">
    <property type="term" value="F:hexosyltransferase activity"/>
    <property type="evidence" value="ECO:0007669"/>
    <property type="project" value="InterPro"/>
</dbReference>
<dbReference type="Pfam" id="PF09594">
    <property type="entry name" value="GT87"/>
    <property type="match status" value="1"/>
</dbReference>
<feature type="transmembrane region" description="Helical" evidence="9">
    <location>
        <begin position="284"/>
        <end position="301"/>
    </location>
</feature>
<feature type="transmembrane region" description="Helical" evidence="9">
    <location>
        <begin position="24"/>
        <end position="45"/>
    </location>
</feature>
<dbReference type="Proteomes" id="UP000598467">
    <property type="component" value="Unassembled WGS sequence"/>
</dbReference>
<feature type="transmembrane region" description="Helical" evidence="9">
    <location>
        <begin position="381"/>
        <end position="399"/>
    </location>
</feature>
<evidence type="ECO:0000256" key="7">
    <source>
        <dbReference type="ARBA" id="ARBA00024033"/>
    </source>
</evidence>
<gene>
    <name evidence="10" type="ORF">HK439_24130</name>
</gene>
<evidence type="ECO:0000256" key="3">
    <source>
        <dbReference type="ARBA" id="ARBA00022679"/>
    </source>
</evidence>
<comment type="similarity">
    <text evidence="7">Belongs to the glycosyltransferase 87 family.</text>
</comment>
<dbReference type="AlphaFoldDB" id="A0A926P179"/>
<reference evidence="10" key="1">
    <citation type="submission" date="2020-05" db="EMBL/GenBank/DDBJ databases">
        <title>Identification of trans-AT polyketide cluster in two marine bacteria, producers of a novel glutaramide-containing polyketide sesbanimide D and analogs.</title>
        <authorList>
            <person name="Kacar D."/>
            <person name="Rodriguez P."/>
            <person name="Canedo L."/>
            <person name="Gonzalez E."/>
            <person name="Galan B."/>
            <person name="De La Calle F."/>
            <person name="Garcia J.L."/>
        </authorList>
    </citation>
    <scope>NUCLEOTIDE SEQUENCE</scope>
    <source>
        <strain evidence="10">PHM038</strain>
    </source>
</reference>
<evidence type="ECO:0000256" key="2">
    <source>
        <dbReference type="ARBA" id="ARBA00022475"/>
    </source>
</evidence>
<dbReference type="InterPro" id="IPR018584">
    <property type="entry name" value="GT87"/>
</dbReference>
<organism evidence="10 11">
    <name type="scientific">Roseibium aggregatum</name>
    <dbReference type="NCBI Taxonomy" id="187304"/>
    <lineage>
        <taxon>Bacteria</taxon>
        <taxon>Pseudomonadati</taxon>
        <taxon>Pseudomonadota</taxon>
        <taxon>Alphaproteobacteria</taxon>
        <taxon>Hyphomicrobiales</taxon>
        <taxon>Stappiaceae</taxon>
        <taxon>Roseibium</taxon>
    </lineage>
</organism>
<evidence type="ECO:0000313" key="10">
    <source>
        <dbReference type="EMBL" id="MBD1549359.1"/>
    </source>
</evidence>
<dbReference type="GO" id="GO:0005886">
    <property type="term" value="C:plasma membrane"/>
    <property type="evidence" value="ECO:0007669"/>
    <property type="project" value="UniProtKB-SubCell"/>
</dbReference>
<sequence>MSQDQPPVFAYQPGPSPSSRRSSLGGPLFLCAVILAAFCNIYFVAKQWDQLWAFPQSVTQSEREDLDAFYRASQLAQEGRAVDAYDPEVFRPGLSEAQHHLIFVNPPHFLLFAYPMASFSYGEVKAATGILILASLLLIPLFARQPAEMIVLFALSAGLHYTLLRMNISVVMVALIVFALQYAERRPVLAGLALAVATVKPQYGWLVPFFLLNSGAYRCFAAAAVGTIVLVALSVLAFGAESWPAFLGIFSDPDFKKYALGVTPGSLSLQATIGKLGGSDGLRSTIQMIAMAASAGLVLFLPRRWSREARIGVMLLASAAVSSSFLYYSWSLVCAGLLFMLLAVPRWPVSMQAAAGLVWLQPALAMLLFNLYPGYATAYSVFVYATICATLALAIRLSVKNDGIEPAFAG</sequence>
<protein>
    <submittedName>
        <fullName evidence="10">DUF2029 domain-containing protein</fullName>
    </submittedName>
</protein>
<feature type="transmembrane region" description="Helical" evidence="9">
    <location>
        <begin position="349"/>
        <end position="369"/>
    </location>
</feature>
<keyword evidence="3" id="KW-0808">Transferase</keyword>
<feature type="transmembrane region" description="Helical" evidence="9">
    <location>
        <begin position="124"/>
        <end position="143"/>
    </location>
</feature>
<feature type="transmembrane region" description="Helical" evidence="9">
    <location>
        <begin position="313"/>
        <end position="343"/>
    </location>
</feature>
<dbReference type="EMBL" id="JABFCZ010000036">
    <property type="protein sequence ID" value="MBD1549359.1"/>
    <property type="molecule type" value="Genomic_DNA"/>
</dbReference>
<evidence type="ECO:0000256" key="9">
    <source>
        <dbReference type="SAM" id="Phobius"/>
    </source>
</evidence>
<feature type="transmembrane region" description="Helical" evidence="9">
    <location>
        <begin position="219"/>
        <end position="240"/>
    </location>
</feature>
<keyword evidence="4 9" id="KW-0812">Transmembrane</keyword>
<evidence type="ECO:0000256" key="6">
    <source>
        <dbReference type="ARBA" id="ARBA00023136"/>
    </source>
</evidence>
<keyword evidence="2" id="KW-1003">Cell membrane</keyword>
<evidence type="ECO:0000256" key="1">
    <source>
        <dbReference type="ARBA" id="ARBA00004651"/>
    </source>
</evidence>
<proteinExistence type="inferred from homology"/>
<evidence type="ECO:0000256" key="8">
    <source>
        <dbReference type="SAM" id="MobiDB-lite"/>
    </source>
</evidence>
<keyword evidence="6 9" id="KW-0472">Membrane</keyword>
<evidence type="ECO:0000256" key="5">
    <source>
        <dbReference type="ARBA" id="ARBA00022989"/>
    </source>
</evidence>
<name>A0A926P179_9HYPH</name>
<accession>A0A926P179</accession>
<dbReference type="RefSeq" id="WP_190294048.1">
    <property type="nucleotide sequence ID" value="NZ_JABFCZ010000036.1"/>
</dbReference>
<evidence type="ECO:0000313" key="11">
    <source>
        <dbReference type="Proteomes" id="UP000598467"/>
    </source>
</evidence>
<keyword evidence="5 9" id="KW-1133">Transmembrane helix</keyword>